<dbReference type="GeneID" id="54327139"/>
<dbReference type="VEuPathDB" id="FungiDB:EYZ11_001136"/>
<feature type="region of interest" description="Disordered" evidence="1">
    <location>
        <begin position="76"/>
        <end position="98"/>
    </location>
</feature>
<gene>
    <name evidence="2" type="ORF">ATNIH1004_004437</name>
</gene>
<dbReference type="Proteomes" id="UP000324241">
    <property type="component" value="Unassembled WGS sequence"/>
</dbReference>
<evidence type="ECO:0000256" key="1">
    <source>
        <dbReference type="SAM" id="MobiDB-lite"/>
    </source>
</evidence>
<dbReference type="RefSeq" id="XP_033427913.1">
    <property type="nucleotide sequence ID" value="XM_033569107.1"/>
</dbReference>
<feature type="compositionally biased region" description="Polar residues" evidence="1">
    <location>
        <begin position="139"/>
        <end position="149"/>
    </location>
</feature>
<evidence type="ECO:0000313" key="3">
    <source>
        <dbReference type="Proteomes" id="UP000324241"/>
    </source>
</evidence>
<protein>
    <recommendedName>
        <fullName evidence="4">Zn(2)-C6 fungal-type domain-containing protein</fullName>
    </recommendedName>
</protein>
<organism evidence="2 3">
    <name type="scientific">Aspergillus tanneri</name>
    <dbReference type="NCBI Taxonomy" id="1220188"/>
    <lineage>
        <taxon>Eukaryota</taxon>
        <taxon>Fungi</taxon>
        <taxon>Dikarya</taxon>
        <taxon>Ascomycota</taxon>
        <taxon>Pezizomycotina</taxon>
        <taxon>Eurotiomycetes</taxon>
        <taxon>Eurotiomycetidae</taxon>
        <taxon>Eurotiales</taxon>
        <taxon>Aspergillaceae</taxon>
        <taxon>Aspergillus</taxon>
        <taxon>Aspergillus subgen. Circumdati</taxon>
    </lineage>
</organism>
<sequence>MSPLNSSRPSRITIACNPCRTRKQKWKKCDWPEQLKRGPAKGYIEALEHRLHETETVLLKVLSDISDEKLSKIIVQDKSSRTSGDRNHPRYPPFPRQDKRGAEYWKRFPLDTAQGIRRWQHDHLNDETSDSTIERQKQRSNTADVQTPSEHIYEGIDRLGVSSEPQSDSSMGVSCIDARSHTEERRILSPGLARQLYETFPMERDAIRTGPANPVISFQSMNELRSEDSTLSPSNTPLELNHWSGAPSVKFQEQFLW</sequence>
<feature type="compositionally biased region" description="Basic and acidic residues" evidence="1">
    <location>
        <begin position="78"/>
        <end position="88"/>
    </location>
</feature>
<accession>A0A5M9MNE5</accession>
<feature type="compositionally biased region" description="Basic and acidic residues" evidence="1">
    <location>
        <begin position="125"/>
        <end position="137"/>
    </location>
</feature>
<feature type="region of interest" description="Disordered" evidence="1">
    <location>
        <begin position="125"/>
        <end position="150"/>
    </location>
</feature>
<comment type="caution">
    <text evidence="2">The sequence shown here is derived from an EMBL/GenBank/DDBJ whole genome shotgun (WGS) entry which is preliminary data.</text>
</comment>
<evidence type="ECO:0000313" key="2">
    <source>
        <dbReference type="EMBL" id="KAA8648552.1"/>
    </source>
</evidence>
<dbReference type="AlphaFoldDB" id="A0A5M9MNE5"/>
<name>A0A5M9MNE5_9EURO</name>
<dbReference type="EMBL" id="QUQM01000003">
    <property type="protein sequence ID" value="KAA8648552.1"/>
    <property type="molecule type" value="Genomic_DNA"/>
</dbReference>
<dbReference type="OrthoDB" id="10261408at2759"/>
<evidence type="ECO:0008006" key="4">
    <source>
        <dbReference type="Google" id="ProtNLM"/>
    </source>
</evidence>
<reference evidence="2 3" key="1">
    <citation type="submission" date="2019-08" db="EMBL/GenBank/DDBJ databases">
        <title>The genome sequence of a newly discovered highly antifungal drug resistant Aspergillus species, Aspergillus tanneri NIH 1004.</title>
        <authorList>
            <person name="Mounaud S."/>
            <person name="Singh I."/>
            <person name="Joardar V."/>
            <person name="Pakala S."/>
            <person name="Pakala S."/>
            <person name="Venepally P."/>
            <person name="Chung J.K."/>
            <person name="Losada L."/>
            <person name="Nierman W.C."/>
        </authorList>
    </citation>
    <scope>NUCLEOTIDE SEQUENCE [LARGE SCALE GENOMIC DNA]</scope>
    <source>
        <strain evidence="2 3">NIH1004</strain>
    </source>
</reference>
<proteinExistence type="predicted"/>